<protein>
    <recommendedName>
        <fullName evidence="2">DUF1648 domain-containing protein</fullName>
    </recommendedName>
</protein>
<reference evidence="3" key="1">
    <citation type="submission" date="2020-09" db="EMBL/GenBank/DDBJ databases">
        <title>New species isolated from human feces.</title>
        <authorList>
            <person name="Kitahara M."/>
            <person name="Shigeno Y."/>
            <person name="Shime M."/>
            <person name="Matsumoto Y."/>
            <person name="Nakamura S."/>
            <person name="Motooka D."/>
            <person name="Fukuoka S."/>
            <person name="Nishikawa H."/>
            <person name="Benno Y."/>
        </authorList>
    </citation>
    <scope>NUCLEOTIDE SEQUENCE</scope>
    <source>
        <strain evidence="3">MM35</strain>
    </source>
</reference>
<feature type="transmembrane region" description="Helical" evidence="1">
    <location>
        <begin position="185"/>
        <end position="206"/>
    </location>
</feature>
<dbReference type="InterPro" id="IPR012867">
    <property type="entry name" value="DUF1648"/>
</dbReference>
<dbReference type="PANTHER" id="PTHR37810">
    <property type="entry name" value="IMMUNITY PROTEIN SDPI"/>
    <property type="match status" value="1"/>
</dbReference>
<dbReference type="KEGG" id="vfa:MM35RIKEN_09990"/>
<keyword evidence="4" id="KW-1185">Reference proteome</keyword>
<dbReference type="InterPro" id="IPR025962">
    <property type="entry name" value="SdpI/YhfL"/>
</dbReference>
<feature type="transmembrane region" description="Helical" evidence="1">
    <location>
        <begin position="161"/>
        <end position="179"/>
    </location>
</feature>
<dbReference type="Pfam" id="PF07853">
    <property type="entry name" value="DUF1648"/>
    <property type="match status" value="1"/>
</dbReference>
<keyword evidence="1" id="KW-0472">Membrane</keyword>
<dbReference type="GO" id="GO:0009636">
    <property type="term" value="P:response to toxic substance"/>
    <property type="evidence" value="ECO:0007669"/>
    <property type="project" value="TreeGrafter"/>
</dbReference>
<feature type="transmembrane region" description="Helical" evidence="1">
    <location>
        <begin position="81"/>
        <end position="103"/>
    </location>
</feature>
<feature type="transmembrane region" description="Helical" evidence="1">
    <location>
        <begin position="50"/>
        <end position="69"/>
    </location>
</feature>
<evidence type="ECO:0000313" key="4">
    <source>
        <dbReference type="Proteomes" id="UP000681343"/>
    </source>
</evidence>
<evidence type="ECO:0000259" key="2">
    <source>
        <dbReference type="Pfam" id="PF07853"/>
    </source>
</evidence>
<dbReference type="AlphaFoldDB" id="A0A810PXG0"/>
<keyword evidence="1" id="KW-1133">Transmembrane helix</keyword>
<feature type="domain" description="DUF1648" evidence="2">
    <location>
        <begin position="12"/>
        <end position="60"/>
    </location>
</feature>
<dbReference type="PANTHER" id="PTHR37810:SF5">
    <property type="entry name" value="IMMUNITY PROTEIN SDPI"/>
    <property type="match status" value="1"/>
</dbReference>
<name>A0A810PXG0_9FIRM</name>
<evidence type="ECO:0000313" key="3">
    <source>
        <dbReference type="EMBL" id="BCK78807.1"/>
    </source>
</evidence>
<dbReference type="EMBL" id="AP023415">
    <property type="protein sequence ID" value="BCK78807.1"/>
    <property type="molecule type" value="Genomic_DNA"/>
</dbReference>
<dbReference type="InterPro" id="IPR026272">
    <property type="entry name" value="SdpI"/>
</dbReference>
<dbReference type="Proteomes" id="UP000681343">
    <property type="component" value="Chromosome"/>
</dbReference>
<organism evidence="3 4">
    <name type="scientific">Vescimonas fastidiosa</name>
    <dbReference type="NCBI Taxonomy" id="2714353"/>
    <lineage>
        <taxon>Bacteria</taxon>
        <taxon>Bacillati</taxon>
        <taxon>Bacillota</taxon>
        <taxon>Clostridia</taxon>
        <taxon>Eubacteriales</taxon>
        <taxon>Oscillospiraceae</taxon>
        <taxon>Vescimonas</taxon>
    </lineage>
</organism>
<proteinExistence type="predicted"/>
<evidence type="ECO:0000256" key="1">
    <source>
        <dbReference type="SAM" id="Phobius"/>
    </source>
</evidence>
<keyword evidence="1" id="KW-0812">Transmembrane</keyword>
<dbReference type="RefSeq" id="WP_186918181.1">
    <property type="nucleotide sequence ID" value="NZ_AP023415.1"/>
</dbReference>
<gene>
    <name evidence="3" type="ORF">MM35RIKEN_09990</name>
</gene>
<dbReference type="PIRSF" id="PIRSF038959">
    <property type="entry name" value="SdpI"/>
    <property type="match status" value="1"/>
</dbReference>
<feature type="transmembrane region" description="Helical" evidence="1">
    <location>
        <begin position="109"/>
        <end position="132"/>
    </location>
</feature>
<sequence length="217" mass="23672">MKISKRMVLSSIVCVLPLVVSALLYRQLPNQMPIHWNSVGEANGFIGKNIGAWGIPLFMLAIHLVVAIKTENDKSKQHLSVITKGLCFWAVPLASVIFVPLSLFKAAGYGLNITKIVLAIVGVLFIVAGNYLPKNQPNSIAGYKLPWTKSNPDNWNKTHRFAGAIWVICGFVYIIISFIPLDNGLAGLTILATIIALLAPIIYSYIGEKVDSQNKSA</sequence>
<dbReference type="Pfam" id="PF13630">
    <property type="entry name" value="SdpI"/>
    <property type="match status" value="1"/>
</dbReference>
<accession>A0A810PXG0</accession>